<dbReference type="GO" id="GO:0006508">
    <property type="term" value="P:proteolysis"/>
    <property type="evidence" value="ECO:0007669"/>
    <property type="project" value="InterPro"/>
</dbReference>
<comment type="caution">
    <text evidence="1">The sequence shown here is derived from an EMBL/GenBank/DDBJ whole genome shotgun (WGS) entry which is preliminary data.</text>
</comment>
<dbReference type="GO" id="GO:0005524">
    <property type="term" value="F:ATP binding"/>
    <property type="evidence" value="ECO:0007669"/>
    <property type="project" value="InterPro"/>
</dbReference>
<dbReference type="Proteomes" id="UP000249915">
    <property type="component" value="Unassembled WGS sequence"/>
</dbReference>
<dbReference type="OrthoDB" id="3622807at2"/>
<dbReference type="GO" id="GO:0004176">
    <property type="term" value="F:ATP-dependent peptidase activity"/>
    <property type="evidence" value="ECO:0007669"/>
    <property type="project" value="InterPro"/>
</dbReference>
<organism evidence="1 2">
    <name type="scientific">Prauserella muralis</name>
    <dbReference type="NCBI Taxonomy" id="588067"/>
    <lineage>
        <taxon>Bacteria</taxon>
        <taxon>Bacillati</taxon>
        <taxon>Actinomycetota</taxon>
        <taxon>Actinomycetes</taxon>
        <taxon>Pseudonocardiales</taxon>
        <taxon>Pseudonocardiaceae</taxon>
        <taxon>Prauserella</taxon>
    </lineage>
</organism>
<name>A0A2V4BAG9_9PSEU</name>
<dbReference type="SUPFAM" id="SSF140990">
    <property type="entry name" value="FtsH protease domain-like"/>
    <property type="match status" value="1"/>
</dbReference>
<reference evidence="1 2" key="1">
    <citation type="submission" date="2016-07" db="EMBL/GenBank/DDBJ databases">
        <title>Draft genome sequence of Prauserella muralis DSM 45305, isolated from a mould-covered wall in an indoor environment.</title>
        <authorList>
            <person name="Ruckert C."/>
            <person name="Albersmeier A."/>
            <person name="Jiang C.-L."/>
            <person name="Jiang Y."/>
            <person name="Kalinowski J."/>
            <person name="Schneider O."/>
            <person name="Winkler A."/>
            <person name="Zotchev S.B."/>
        </authorList>
    </citation>
    <scope>NUCLEOTIDE SEQUENCE [LARGE SCALE GENOMIC DNA]</scope>
    <source>
        <strain evidence="1 2">DSM 45305</strain>
    </source>
</reference>
<proteinExistence type="predicted"/>
<dbReference type="GO" id="GO:0004222">
    <property type="term" value="F:metalloendopeptidase activity"/>
    <property type="evidence" value="ECO:0007669"/>
    <property type="project" value="InterPro"/>
</dbReference>
<evidence type="ECO:0000313" key="1">
    <source>
        <dbReference type="EMBL" id="PXY31109.1"/>
    </source>
</evidence>
<evidence type="ECO:0000313" key="2">
    <source>
        <dbReference type="Proteomes" id="UP000249915"/>
    </source>
</evidence>
<dbReference type="RefSeq" id="WP_112279138.1">
    <property type="nucleotide sequence ID" value="NZ_MASW01000001.1"/>
</dbReference>
<sequence length="149" mass="16574">MGRYRDHEDLTRWVSAFHEAGHAVVHCAAGGRLRTARLTADDAGHITTRENGPHPDRPLDWLAMLLAGHEAATRFLVQHGGYSTGQARSRTRGSARDDLAAFRRDARGTGISESRARREAATRVRRHWGRIQRAAHTLHATGRLTTSRV</sequence>
<dbReference type="Gene3D" id="1.20.58.760">
    <property type="entry name" value="Peptidase M41"/>
    <property type="match status" value="1"/>
</dbReference>
<protein>
    <submittedName>
        <fullName evidence="1">Uncharacterized protein</fullName>
    </submittedName>
</protein>
<dbReference type="EMBL" id="MASW01000001">
    <property type="protein sequence ID" value="PXY31109.1"/>
    <property type="molecule type" value="Genomic_DNA"/>
</dbReference>
<gene>
    <name evidence="1" type="ORF">BAY60_01455</name>
</gene>
<accession>A0A2V4BAG9</accession>
<keyword evidence="2" id="KW-1185">Reference proteome</keyword>
<dbReference type="InterPro" id="IPR037219">
    <property type="entry name" value="Peptidase_M41-like"/>
</dbReference>
<dbReference type="AlphaFoldDB" id="A0A2V4BAG9"/>